<organism evidence="1 2">
    <name type="scientific">Cymbomonas tetramitiformis</name>
    <dbReference type="NCBI Taxonomy" id="36881"/>
    <lineage>
        <taxon>Eukaryota</taxon>
        <taxon>Viridiplantae</taxon>
        <taxon>Chlorophyta</taxon>
        <taxon>Pyramimonadophyceae</taxon>
        <taxon>Pyramimonadales</taxon>
        <taxon>Pyramimonadaceae</taxon>
        <taxon>Cymbomonas</taxon>
    </lineage>
</organism>
<sequence>MDMTVFSHFRLHAELSHLLHKCSHELVLLLLLNQRPQQVLFSERQDCWWERCTDILRHRLHLHLWRASLVLSPLLSLISPPLQAPLDILPIILTLQQCQLNYQHGKEIIGYYFVRPLK</sequence>
<keyword evidence="2" id="KW-1185">Reference proteome</keyword>
<dbReference type="AlphaFoldDB" id="A0AAE0FK31"/>
<comment type="caution">
    <text evidence="1">The sequence shown here is derived from an EMBL/GenBank/DDBJ whole genome shotgun (WGS) entry which is preliminary data.</text>
</comment>
<name>A0AAE0FK31_9CHLO</name>
<dbReference type="EMBL" id="LGRX02017306">
    <property type="protein sequence ID" value="KAK3260940.1"/>
    <property type="molecule type" value="Genomic_DNA"/>
</dbReference>
<evidence type="ECO:0000313" key="1">
    <source>
        <dbReference type="EMBL" id="KAK3260940.1"/>
    </source>
</evidence>
<evidence type="ECO:0000313" key="2">
    <source>
        <dbReference type="Proteomes" id="UP001190700"/>
    </source>
</evidence>
<accession>A0AAE0FK31</accession>
<protein>
    <submittedName>
        <fullName evidence="1">Uncharacterized protein</fullName>
    </submittedName>
</protein>
<dbReference type="Proteomes" id="UP001190700">
    <property type="component" value="Unassembled WGS sequence"/>
</dbReference>
<proteinExistence type="predicted"/>
<reference evidence="1 2" key="1">
    <citation type="journal article" date="2015" name="Genome Biol. Evol.">
        <title>Comparative Genomics of a Bacterivorous Green Alga Reveals Evolutionary Causalities and Consequences of Phago-Mixotrophic Mode of Nutrition.</title>
        <authorList>
            <person name="Burns J.A."/>
            <person name="Paasch A."/>
            <person name="Narechania A."/>
            <person name="Kim E."/>
        </authorList>
    </citation>
    <scope>NUCLEOTIDE SEQUENCE [LARGE SCALE GENOMIC DNA]</scope>
    <source>
        <strain evidence="1 2">PLY_AMNH</strain>
    </source>
</reference>
<feature type="non-terminal residue" evidence="1">
    <location>
        <position position="118"/>
    </location>
</feature>
<gene>
    <name evidence="1" type="ORF">CYMTET_30130</name>
</gene>